<dbReference type="Pfam" id="PF04578">
    <property type="entry name" value="DUF594"/>
    <property type="match status" value="1"/>
</dbReference>
<evidence type="ECO:0008006" key="4">
    <source>
        <dbReference type="Google" id="ProtNLM"/>
    </source>
</evidence>
<dbReference type="EMBL" id="AP003311">
    <property type="protein sequence ID" value="BAD61484.1"/>
    <property type="molecule type" value="Genomic_DNA"/>
</dbReference>
<evidence type="ECO:0000313" key="3">
    <source>
        <dbReference type="Proteomes" id="UP000000763"/>
    </source>
</evidence>
<reference evidence="3" key="3">
    <citation type="journal article" date="2008" name="Nucleic Acids Res.">
        <title>The rice annotation project database (RAP-DB): 2008 update.</title>
        <authorList>
            <consortium name="The rice annotation project (RAP)"/>
        </authorList>
    </citation>
    <scope>GENOME REANNOTATION</scope>
    <source>
        <strain evidence="3">cv. Nipponbare</strain>
    </source>
</reference>
<evidence type="ECO:0000313" key="2">
    <source>
        <dbReference type="EMBL" id="BAD61484.1"/>
    </source>
</evidence>
<accession>Q5ZEP7</accession>
<dbReference type="Proteomes" id="UP000817658">
    <property type="component" value="Chromosome 1"/>
</dbReference>
<reference evidence="3" key="2">
    <citation type="journal article" date="2005" name="Nature">
        <title>The map-based sequence of the rice genome.</title>
        <authorList>
            <consortium name="International rice genome sequencing project (IRGSP)"/>
            <person name="Matsumoto T."/>
            <person name="Wu J."/>
            <person name="Kanamori H."/>
            <person name="Katayose Y."/>
            <person name="Fujisawa M."/>
            <person name="Namiki N."/>
            <person name="Mizuno H."/>
            <person name="Yamamoto K."/>
            <person name="Antonio B.A."/>
            <person name="Baba T."/>
            <person name="Sakata K."/>
            <person name="Nagamura Y."/>
            <person name="Aoki H."/>
            <person name="Arikawa K."/>
            <person name="Arita K."/>
            <person name="Bito T."/>
            <person name="Chiden Y."/>
            <person name="Fujitsuka N."/>
            <person name="Fukunaka R."/>
            <person name="Hamada M."/>
            <person name="Harada C."/>
            <person name="Hayashi A."/>
            <person name="Hijishita S."/>
            <person name="Honda M."/>
            <person name="Hosokawa S."/>
            <person name="Ichikawa Y."/>
            <person name="Idonuma A."/>
            <person name="Iijima M."/>
            <person name="Ikeda M."/>
            <person name="Ikeno M."/>
            <person name="Ito K."/>
            <person name="Ito S."/>
            <person name="Ito T."/>
            <person name="Ito Y."/>
            <person name="Ito Y."/>
            <person name="Iwabuchi A."/>
            <person name="Kamiya K."/>
            <person name="Karasawa W."/>
            <person name="Kurita K."/>
            <person name="Katagiri S."/>
            <person name="Kikuta A."/>
            <person name="Kobayashi H."/>
            <person name="Kobayashi N."/>
            <person name="Machita K."/>
            <person name="Maehara T."/>
            <person name="Masukawa M."/>
            <person name="Mizubayashi T."/>
            <person name="Mukai Y."/>
            <person name="Nagasaki H."/>
            <person name="Nagata Y."/>
            <person name="Naito S."/>
            <person name="Nakashima M."/>
            <person name="Nakama Y."/>
            <person name="Nakamichi Y."/>
            <person name="Nakamura M."/>
            <person name="Meguro A."/>
            <person name="Negishi M."/>
            <person name="Ohta I."/>
            <person name="Ohta T."/>
            <person name="Okamoto M."/>
            <person name="Ono N."/>
            <person name="Saji S."/>
            <person name="Sakaguchi M."/>
            <person name="Sakai K."/>
            <person name="Shibata M."/>
            <person name="Shimokawa T."/>
            <person name="Song J."/>
            <person name="Takazaki Y."/>
            <person name="Terasawa K."/>
            <person name="Tsugane M."/>
            <person name="Tsuji K."/>
            <person name="Ueda S."/>
            <person name="Waki K."/>
            <person name="Yamagata H."/>
            <person name="Yamamoto M."/>
            <person name="Yamamoto S."/>
            <person name="Yamane H."/>
            <person name="Yoshiki S."/>
            <person name="Yoshihara R."/>
            <person name="Yukawa K."/>
            <person name="Zhong H."/>
            <person name="Yano M."/>
            <person name="Yuan Q."/>
            <person name="Ouyang S."/>
            <person name="Liu J."/>
            <person name="Jones K.M."/>
            <person name="Gansberger K."/>
            <person name="Moffat K."/>
            <person name="Hill J."/>
            <person name="Bera J."/>
            <person name="Fadrosh D."/>
            <person name="Jin S."/>
            <person name="Johri S."/>
            <person name="Kim M."/>
            <person name="Overton L."/>
            <person name="Reardon M."/>
            <person name="Tsitrin T."/>
            <person name="Vuong H."/>
            <person name="Weaver B."/>
            <person name="Ciecko A."/>
            <person name="Tallon L."/>
            <person name="Jackson J."/>
            <person name="Pai G."/>
            <person name="Aken S.V."/>
            <person name="Utterback T."/>
            <person name="Reidmuller S."/>
            <person name="Feldblyum T."/>
            <person name="Hsiao J."/>
            <person name="Zismann V."/>
            <person name="Iobst S."/>
            <person name="de Vazeille A.R."/>
            <person name="Buell C.R."/>
            <person name="Ying K."/>
            <person name="Li Y."/>
            <person name="Lu T."/>
            <person name="Huang Y."/>
            <person name="Zhao Q."/>
            <person name="Feng Q."/>
            <person name="Zhang L."/>
            <person name="Zhu J."/>
            <person name="Weng Q."/>
            <person name="Mu J."/>
            <person name="Lu Y."/>
            <person name="Fan D."/>
            <person name="Liu Y."/>
            <person name="Guan J."/>
            <person name="Zhang Y."/>
            <person name="Yu S."/>
            <person name="Liu X."/>
            <person name="Zhang Y."/>
            <person name="Hong G."/>
            <person name="Han B."/>
            <person name="Choisne N."/>
            <person name="Demange N."/>
            <person name="Orjeda G."/>
            <person name="Samain S."/>
            <person name="Cattolico L."/>
            <person name="Pelletier E."/>
            <person name="Couloux A."/>
            <person name="Segurens B."/>
            <person name="Wincker P."/>
            <person name="D'Hont A."/>
            <person name="Scarpelli C."/>
            <person name="Weissenbach J."/>
            <person name="Salanoubat M."/>
            <person name="Quetier F."/>
            <person name="Yu Y."/>
            <person name="Kim H.R."/>
            <person name="Rambo T."/>
            <person name="Currie J."/>
            <person name="Collura K."/>
            <person name="Luo M."/>
            <person name="Yang T."/>
            <person name="Ammiraju J.S.S."/>
            <person name="Engler F."/>
            <person name="Soderlund C."/>
            <person name="Wing R.A."/>
            <person name="Palmer L.E."/>
            <person name="de la Bastide M."/>
            <person name="Spiegel L."/>
            <person name="Nascimento L."/>
            <person name="Zutavern T."/>
            <person name="O'Shaughnessy A."/>
            <person name="Dike S."/>
            <person name="Dedhia N."/>
            <person name="Preston R."/>
            <person name="Balija V."/>
            <person name="McCombie W.R."/>
            <person name="Chow T."/>
            <person name="Chen H."/>
            <person name="Chung M."/>
            <person name="Chen C."/>
            <person name="Shaw J."/>
            <person name="Wu H."/>
            <person name="Hsiao K."/>
            <person name="Chao Y."/>
            <person name="Chu M."/>
            <person name="Cheng C."/>
            <person name="Hour A."/>
            <person name="Lee P."/>
            <person name="Lin S."/>
            <person name="Lin Y."/>
            <person name="Liou J."/>
            <person name="Liu S."/>
            <person name="Hsing Y."/>
            <person name="Raghuvanshi S."/>
            <person name="Mohanty A."/>
            <person name="Bharti A.K."/>
            <person name="Gaur A."/>
            <person name="Gupta V."/>
            <person name="Kumar D."/>
            <person name="Ravi V."/>
            <person name="Vij S."/>
            <person name="Kapur A."/>
            <person name="Khurana P."/>
            <person name="Khurana P."/>
            <person name="Khurana J.P."/>
            <person name="Tyagi A.K."/>
            <person name="Gaikwad K."/>
            <person name="Singh A."/>
            <person name="Dalal V."/>
            <person name="Srivastava S."/>
            <person name="Dixit A."/>
            <person name="Pal A.K."/>
            <person name="Ghazi I.A."/>
            <person name="Yadav M."/>
            <person name="Pandit A."/>
            <person name="Bhargava A."/>
            <person name="Sureshbabu K."/>
            <person name="Batra K."/>
            <person name="Sharma T.R."/>
            <person name="Mohapatra T."/>
            <person name="Singh N.K."/>
            <person name="Messing J."/>
            <person name="Nelson A.B."/>
            <person name="Fuks G."/>
            <person name="Kavchok S."/>
            <person name="Keizer G."/>
            <person name="Linton E."/>
            <person name="Llaca V."/>
            <person name="Song R."/>
            <person name="Tanyolac B."/>
            <person name="Young S."/>
            <person name="Ho-Il K."/>
            <person name="Hahn J.H."/>
            <person name="Sangsakoo G."/>
            <person name="Vanavichit A."/>
            <person name="de Mattos Luiz.A.T."/>
            <person name="Zimmer P.D."/>
            <person name="Malone G."/>
            <person name="Dellagostin O."/>
            <person name="de Oliveira A.C."/>
            <person name="Bevan M."/>
            <person name="Bancroft I."/>
            <person name="Minx P."/>
            <person name="Cordum H."/>
            <person name="Wilson R."/>
            <person name="Cheng Z."/>
            <person name="Jin W."/>
            <person name="Jiang J."/>
            <person name="Leong S.A."/>
            <person name="Iwama H."/>
            <person name="Gojobori T."/>
            <person name="Itoh T."/>
            <person name="Niimura Y."/>
            <person name="Fujii Y."/>
            <person name="Habara T."/>
            <person name="Sakai H."/>
            <person name="Sato Y."/>
            <person name="Wilson G."/>
            <person name="Kumar K."/>
            <person name="McCouch S."/>
            <person name="Juretic N."/>
            <person name="Hoen D."/>
            <person name="Wright S."/>
            <person name="Bruskiewich R."/>
            <person name="Bureau T."/>
            <person name="Miyao A."/>
            <person name="Hirochika H."/>
            <person name="Nishikawa T."/>
            <person name="Kadowaki K."/>
            <person name="Sugiura M."/>
            <person name="Burr B."/>
            <person name="Sasaki T."/>
        </authorList>
    </citation>
    <scope>NUCLEOTIDE SEQUENCE [LARGE SCALE GENOMIC DNA]</scope>
    <source>
        <strain evidence="3">cv. Nipponbare</strain>
    </source>
</reference>
<reference evidence="1" key="1">
    <citation type="journal article" date="2002" name="Nature">
        <title>The genome sequence and structure of rice chromosome 1.</title>
        <authorList>
            <person name="Sasaki T."/>
            <person name="Matsumoto T."/>
            <person name="Yamamoto K."/>
            <person name="Sakata K."/>
            <person name="Baba T."/>
            <person name="Katayose Y."/>
            <person name="Wu J."/>
            <person name="Niimura Y."/>
            <person name="Cheng Z."/>
            <person name="Nagamura Y."/>
            <person name="Antonio B.A."/>
            <person name="Kanamori H."/>
            <person name="Hosokawa S."/>
            <person name="Masukawa M."/>
            <person name="Arikawa K."/>
            <person name="Chiden Y."/>
            <person name="Hayashi M."/>
            <person name="Okamoto M."/>
            <person name="Ando T."/>
            <person name="Aoki H."/>
            <person name="Arita K."/>
            <person name="Hamada M."/>
            <person name="Harada C."/>
            <person name="Hijishita S."/>
            <person name="Honda M."/>
            <person name="Ichikawa Y."/>
            <person name="Idonuma A."/>
            <person name="Iijima M."/>
            <person name="Ikeda M."/>
            <person name="Ikeno M."/>
            <person name="Itoh S."/>
            <person name="Itoh T."/>
            <person name="Itoh Y."/>
            <person name="Itoh Y."/>
            <person name="Iwabuchi A."/>
            <person name="Kamiya K."/>
            <person name="Karasawa W."/>
            <person name="Katagiri S."/>
            <person name="Kikuta A."/>
            <person name="Kobayashi N."/>
            <person name="Kono I."/>
            <person name="Machita K."/>
            <person name="Maehara T."/>
            <person name="Mizuno H."/>
            <person name="Mizubayashi T."/>
            <person name="Mukai Y."/>
            <person name="Nagasaki H."/>
            <person name="Nakashima M."/>
            <person name="Nakama Y."/>
            <person name="Nakamichi Y."/>
            <person name="Nakamura M."/>
            <person name="Namiki N."/>
            <person name="Negishi M."/>
            <person name="Ohta I."/>
            <person name="Ono N."/>
            <person name="Saji S."/>
            <person name="Sakai K."/>
            <person name="Shibata M."/>
            <person name="Shimokawa T."/>
            <person name="Shomura A."/>
            <person name="Song J."/>
            <person name="Takazaki Y."/>
            <person name="Terasawa K."/>
            <person name="Tsuji K."/>
            <person name="Waki K."/>
            <person name="Yamagata H."/>
            <person name="Yamane H."/>
            <person name="Yoshiki S."/>
            <person name="Yoshihara R."/>
            <person name="Yukawa K."/>
            <person name="Zhong H."/>
            <person name="Iwama H."/>
            <person name="Endo T."/>
            <person name="Ito H."/>
            <person name="Hahn J.H."/>
            <person name="Kim H.I."/>
            <person name="Eun M.Y."/>
            <person name="Yano M."/>
            <person name="Jiang J."/>
            <person name="Gojobori T."/>
        </authorList>
    </citation>
    <scope>NUCLEOTIDE SEQUENCE</scope>
</reference>
<dbReference type="InterPro" id="IPR007658">
    <property type="entry name" value="DUF594"/>
</dbReference>
<dbReference type="EMBL" id="AP002483">
    <property type="protein sequence ID" value="BAD61075.1"/>
    <property type="molecule type" value="Genomic_DNA"/>
</dbReference>
<dbReference type="Proteomes" id="UP000000763">
    <property type="component" value="Chromosome 1"/>
</dbReference>
<proteinExistence type="predicted"/>
<accession>Q5ZBM8</accession>
<organism evidence="1">
    <name type="scientific">Oryza sativa subsp. japonica</name>
    <name type="common">Rice</name>
    <dbReference type="NCBI Taxonomy" id="39947"/>
    <lineage>
        <taxon>Eukaryota</taxon>
        <taxon>Viridiplantae</taxon>
        <taxon>Streptophyta</taxon>
        <taxon>Embryophyta</taxon>
        <taxon>Tracheophyta</taxon>
        <taxon>Spermatophyta</taxon>
        <taxon>Magnoliopsida</taxon>
        <taxon>Liliopsida</taxon>
        <taxon>Poales</taxon>
        <taxon>Poaceae</taxon>
        <taxon>BOP clade</taxon>
        <taxon>Oryzoideae</taxon>
        <taxon>Oryzeae</taxon>
        <taxon>Oryzinae</taxon>
        <taxon>Oryza</taxon>
        <taxon>Oryza sativa</taxon>
    </lineage>
</organism>
<dbReference type="AlphaFoldDB" id="Q5ZBM8"/>
<evidence type="ECO:0000313" key="1">
    <source>
        <dbReference type="EMBL" id="BAD61075.1"/>
    </source>
</evidence>
<gene>
    <name evidence="1" type="ORF">P0019D06.35</name>
    <name evidence="2" type="ORF">P0024G09.23</name>
</gene>
<name>Q5ZBM8_ORYSJ</name>
<sequence length="167" mass="18448">MGLAWTPLLVAFQPELVPDSTYTSTSMARGTLQNACDFLAKCESASDKYDKLMDLGRLDHTEHNVRFLSEGARIAVYLVERIEDAGKRWKVLAAFWANMMLYIAPSDRAVAHATRMATGGEFVTIIWALLSHAHVVDKLQHRGGAPGLPILLEEEEDKRAQAGPALI</sequence>
<dbReference type="PANTHER" id="PTHR31325">
    <property type="entry name" value="OS01G0798800 PROTEIN-RELATED"/>
    <property type="match status" value="1"/>
</dbReference>
<protein>
    <recommendedName>
        <fullName evidence="4">DUF4220 domain-containing protein</fullName>
    </recommendedName>
</protein>